<dbReference type="RefSeq" id="WP_151110319.1">
    <property type="nucleotide sequence ID" value="NZ_WKJQ01000001.1"/>
</dbReference>
<dbReference type="PANTHER" id="PTHR30006">
    <property type="entry name" value="THIAMINE-BINDING PERIPLASMIC PROTEIN-RELATED"/>
    <property type="match status" value="1"/>
</dbReference>
<organism evidence="3 4">
    <name type="scientific">Haloferax marinum</name>
    <dbReference type="NCBI Taxonomy" id="2666143"/>
    <lineage>
        <taxon>Archaea</taxon>
        <taxon>Methanobacteriati</taxon>
        <taxon>Methanobacteriota</taxon>
        <taxon>Stenosarchaea group</taxon>
        <taxon>Halobacteria</taxon>
        <taxon>Halobacteriales</taxon>
        <taxon>Haloferacaceae</taxon>
        <taxon>Haloferax</taxon>
    </lineage>
</organism>
<dbReference type="Proteomes" id="UP000443423">
    <property type="component" value="Unassembled WGS sequence"/>
</dbReference>
<gene>
    <name evidence="3" type="ORF">GJR99_06185</name>
</gene>
<protein>
    <submittedName>
        <fullName evidence="3">Transporter</fullName>
    </submittedName>
</protein>
<feature type="region of interest" description="Disordered" evidence="2">
    <location>
        <begin position="15"/>
        <end position="34"/>
    </location>
</feature>
<dbReference type="AlphaFoldDB" id="A0A6A8G7R1"/>
<accession>A0A6A8G7R1</accession>
<evidence type="ECO:0000256" key="1">
    <source>
        <dbReference type="ARBA" id="ARBA00022729"/>
    </source>
</evidence>
<dbReference type="EMBL" id="WKJQ01000001">
    <property type="protein sequence ID" value="MRW96166.1"/>
    <property type="molecule type" value="Genomic_DNA"/>
</dbReference>
<name>A0A6A8G7R1_9EURY</name>
<sequence length="385" mass="42817">MIAASGAAVLGSVTGCLGQNTSQGTESKEPEPPWTTEALADYIDGDETITIYTSTGSSDEWYDVIEVINDEFGTSLEPNVFASYGSKVTQRFIQERQADNDKADVLSSPSGIDERMTITAKEEGKEAALDIGKKFFEWDLDKNFWFNDVLEDVQQYPFYATAYNGGPGLAMPINEEIFEERGLDVPRTYNDLFDDQYEGLKTTISSSYIAADMVGWIIKHHAEERGVSELEWAKQLSDHLEFVGASSHTAAAREVRDGNAPMSLYNWPTVLGPFAGDDSPLRAVFPEDVKSDMNGSPVAINKNAPNPWVARFFLSAYLEESVQRRLVTDVVRQIPCRLDLDYSAQDPGAFTQKRLNTAFEPVSFWDTWQTAQVGQEAKDKGVFDL</sequence>
<reference evidence="3 4" key="1">
    <citation type="submission" date="2019-11" db="EMBL/GenBank/DDBJ databases">
        <title>Whole genome sequence of Haloferax sp. MBLA0078.</title>
        <authorList>
            <person name="Seo M.-J."/>
            <person name="Cho E.-S."/>
        </authorList>
    </citation>
    <scope>NUCLEOTIDE SEQUENCE [LARGE SCALE GENOMIC DNA]</scope>
    <source>
        <strain evidence="3 4">MBLA0078</strain>
    </source>
</reference>
<dbReference type="PANTHER" id="PTHR30006:SF2">
    <property type="entry name" value="ABC TRANSPORTER SUBSTRATE-BINDING PROTEIN"/>
    <property type="match status" value="1"/>
</dbReference>
<evidence type="ECO:0000313" key="3">
    <source>
        <dbReference type="EMBL" id="MRW96166.1"/>
    </source>
</evidence>
<evidence type="ECO:0000313" key="4">
    <source>
        <dbReference type="Proteomes" id="UP000443423"/>
    </source>
</evidence>
<keyword evidence="4" id="KW-1185">Reference proteome</keyword>
<dbReference type="OrthoDB" id="346175at2157"/>
<evidence type="ECO:0000256" key="2">
    <source>
        <dbReference type="SAM" id="MobiDB-lite"/>
    </source>
</evidence>
<dbReference type="SUPFAM" id="SSF53850">
    <property type="entry name" value="Periplasmic binding protein-like II"/>
    <property type="match status" value="1"/>
</dbReference>
<dbReference type="Gene3D" id="3.40.190.10">
    <property type="entry name" value="Periplasmic binding protein-like II"/>
    <property type="match status" value="2"/>
</dbReference>
<proteinExistence type="predicted"/>
<keyword evidence="1" id="KW-0732">Signal</keyword>
<comment type="caution">
    <text evidence="3">The sequence shown here is derived from an EMBL/GenBank/DDBJ whole genome shotgun (WGS) entry which is preliminary data.</text>
</comment>